<dbReference type="RefSeq" id="WP_073884321.1">
    <property type="nucleotide sequence ID" value="NZ_FAUH01000013.1"/>
</dbReference>
<keyword evidence="4" id="KW-1185">Reference proteome</keyword>
<keyword evidence="2" id="KW-1133">Transmembrane helix</keyword>
<keyword evidence="2" id="KW-0472">Membrane</keyword>
<name>A0A0X2NM99_9CORY</name>
<feature type="compositionally biased region" description="Polar residues" evidence="1">
    <location>
        <begin position="738"/>
        <end position="748"/>
    </location>
</feature>
<organism evidence="3 4">
    <name type="scientific">Corynebacterium variabile</name>
    <dbReference type="NCBI Taxonomy" id="1727"/>
    <lineage>
        <taxon>Bacteria</taxon>
        <taxon>Bacillati</taxon>
        <taxon>Actinomycetota</taxon>
        <taxon>Actinomycetes</taxon>
        <taxon>Mycobacteriales</taxon>
        <taxon>Corynebacteriaceae</taxon>
        <taxon>Corynebacterium</taxon>
    </lineage>
</organism>
<keyword evidence="2" id="KW-0812">Transmembrane</keyword>
<protein>
    <submittedName>
        <fullName evidence="3">Uncharacterized protein</fullName>
    </submittedName>
</protein>
<feature type="region of interest" description="Disordered" evidence="1">
    <location>
        <begin position="928"/>
        <end position="980"/>
    </location>
</feature>
<dbReference type="OrthoDB" id="4427856at2"/>
<sequence>MTTRTTPDVVFFGHGTVADQIRRNLTDLAALGLVDPFTWVDPRLPEAGETVRRISADGAELTGIDWVLRTVHGPLLLIALDVEDDVTEGLDMPAVDRWTSNIETRLSAASSPARVRVLLPRLPRGGRVPPANHSWPTTVAIAPEDSEAPDSPLSPVLRTGDPTEIAKVAAPTLCGLTGLWSSADTCALLDENGHPISTGGAYQVRLARAYHRTIDASAVEDRLRRTATDISTRLPQPVTPDGRQADHMGNGENAPEELAHRLLNQYHGSLATPMQPEAQRTSTHKGWFRAMTSFLRDYFTKGLGTPASWYRAARVNARSAMDSQVQNALYGEDSPVRIISNPAAGPAQEISLDAIAVAASRHRQQAMAHGLRVGDEPQLADMWSAYRNVALTLVDGAERQQGALETPKDAYGNRKIVEQGWMSVPDVDESFDGFHPLLAQQVGLSPEDTTVLPFDAKKAEFYENRLGFVAGQSREPAIRQLQQNFSRWKQTASRSFAWHTGNGLRHLLDDSIRNAQQQIQRHDHHRSQLDRLQLRDQESINRSYRNTTRVLFGLEFALFLTVALSVTVHHKESWQLSFYAGFDWNWALLWFVLGSLILMVFHMIAYAGARRGVEKYLQDLHLFQENLRITGENVNLAMDNCGRQAKAYHQLLSWSTLLGRAISRPLGRDTSAGADLESPSAGLPLSTGIGQAAVPESDLGPLVNSVRREIFPPHWAGDAFDLLVADASRNREHVTGEHSPTMTQLAGQSGSGTGSGLDKLVGWSVGAEMENRDHSRERWSAVVASPAFARELSQRISTVEFSYDGRPTSTTTERFLSTLRGENPASGSFLQDAVSTVAVNDRATTMDESVCRMDHTGDSAGGATAASSGWGASAEQTAAGTLTRSATLVQFGRVTSLNNLGAGVGGAGTPQTAETALPVFEAPSFEEPTFEAPSFGTPSFGAPSFEPPETPEPPRTGGRHAAPGDNPFQAPDGPDWDSLI</sequence>
<evidence type="ECO:0000313" key="3">
    <source>
        <dbReference type="EMBL" id="CUU66617.1"/>
    </source>
</evidence>
<dbReference type="AlphaFoldDB" id="A0A0X2NM99"/>
<dbReference type="Proteomes" id="UP000182498">
    <property type="component" value="Unassembled WGS sequence"/>
</dbReference>
<gene>
    <name evidence="3" type="ORF">CVAR292_01964</name>
</gene>
<accession>A0A0X2NM99</accession>
<reference evidence="4" key="1">
    <citation type="submission" date="2015-11" db="EMBL/GenBank/DDBJ databases">
        <authorList>
            <person name="Dugat-Bony E."/>
        </authorList>
    </citation>
    <scope>NUCLEOTIDE SEQUENCE [LARGE SCALE GENOMIC DNA]</scope>
    <source>
        <strain evidence="4">Mu292</strain>
    </source>
</reference>
<feature type="transmembrane region" description="Helical" evidence="2">
    <location>
        <begin position="588"/>
        <end position="609"/>
    </location>
</feature>
<proteinExistence type="predicted"/>
<feature type="region of interest" description="Disordered" evidence="1">
    <location>
        <begin position="732"/>
        <end position="754"/>
    </location>
</feature>
<evidence type="ECO:0000256" key="2">
    <source>
        <dbReference type="SAM" id="Phobius"/>
    </source>
</evidence>
<dbReference type="EMBL" id="FAUH01000013">
    <property type="protein sequence ID" value="CUU66617.1"/>
    <property type="molecule type" value="Genomic_DNA"/>
</dbReference>
<evidence type="ECO:0000313" key="4">
    <source>
        <dbReference type="Proteomes" id="UP000182498"/>
    </source>
</evidence>
<feature type="compositionally biased region" description="Pro residues" evidence="1">
    <location>
        <begin position="945"/>
        <end position="954"/>
    </location>
</feature>
<feature type="transmembrane region" description="Helical" evidence="2">
    <location>
        <begin position="550"/>
        <end position="568"/>
    </location>
</feature>
<evidence type="ECO:0000256" key="1">
    <source>
        <dbReference type="SAM" id="MobiDB-lite"/>
    </source>
</evidence>